<dbReference type="EMBL" id="CP034036">
    <property type="protein sequence ID" value="QCR06201.1"/>
    <property type="molecule type" value="Genomic_DNA"/>
</dbReference>
<reference evidence="1 3" key="1">
    <citation type="submission" date="2018-04" db="EMBL/GenBank/DDBJ databases">
        <title>Brenneria corticis sp.nov.</title>
        <authorList>
            <person name="Li Y."/>
        </authorList>
    </citation>
    <scope>NUCLEOTIDE SEQUENCE [LARGE SCALE GENOMIC DNA]</scope>
    <source>
        <strain evidence="1 3">LMG 2694</strain>
    </source>
</reference>
<dbReference type="EMBL" id="QDKK01000024">
    <property type="protein sequence ID" value="PWC23457.1"/>
    <property type="molecule type" value="Genomic_DNA"/>
</dbReference>
<reference evidence="2 4" key="2">
    <citation type="submission" date="2018-11" db="EMBL/GenBank/DDBJ databases">
        <title>Genome sequences of Brenneria nigrifluens and Brenneria rubrifaciens.</title>
        <authorList>
            <person name="Poret-Peterson A.T."/>
            <person name="McClean A.E."/>
            <person name="Kluepfel D.A."/>
        </authorList>
    </citation>
    <scope>NUCLEOTIDE SEQUENCE [LARGE SCALE GENOMIC DNA]</scope>
    <source>
        <strain evidence="2 4">ATCC 13028</strain>
    </source>
</reference>
<evidence type="ECO:0000313" key="2">
    <source>
        <dbReference type="EMBL" id="QCR06201.1"/>
    </source>
</evidence>
<evidence type="ECO:0000313" key="1">
    <source>
        <dbReference type="EMBL" id="PWC23457.1"/>
    </source>
</evidence>
<dbReference type="PANTHER" id="PTHR43054:SF1">
    <property type="entry name" value="SCYLLO-INOSITOL 2-DEHYDROGENASE (NADP(+)) IOLU"/>
    <property type="match status" value="1"/>
</dbReference>
<dbReference type="OrthoDB" id="9774191at2"/>
<accession>A0A2U1UP96</accession>
<keyword evidence="4" id="KW-1185">Reference proteome</keyword>
<gene>
    <name evidence="1" type="ORF">DDT54_14520</name>
    <name evidence="2" type="ORF">EH206_19835</name>
</gene>
<dbReference type="AlphaFoldDB" id="A0A2U1UP96"/>
<dbReference type="Proteomes" id="UP000295985">
    <property type="component" value="Unassembled WGS sequence"/>
</dbReference>
<organism evidence="1 3">
    <name type="scientific">Brenneria nigrifluens DSM 30175 = ATCC 13028</name>
    <dbReference type="NCBI Taxonomy" id="1121120"/>
    <lineage>
        <taxon>Bacteria</taxon>
        <taxon>Pseudomonadati</taxon>
        <taxon>Pseudomonadota</taxon>
        <taxon>Gammaproteobacteria</taxon>
        <taxon>Enterobacterales</taxon>
        <taxon>Pectobacteriaceae</taxon>
        <taxon>Brenneria</taxon>
    </lineage>
</organism>
<sequence>MSQVSFSINLSRQPGFFHVQLRKALLNYCQFSSRYPSYLAGENPNTFNPAFSNGSIMDIGFYCLAFAVALWRRLSRVLASATLLG</sequence>
<name>A0A2U1UP96_9GAMM</name>
<dbReference type="SUPFAM" id="SSF55347">
    <property type="entry name" value="Glyceraldehyde-3-phosphate dehydrogenase-like, C-terminal domain"/>
    <property type="match status" value="1"/>
</dbReference>
<evidence type="ECO:0000313" key="3">
    <source>
        <dbReference type="Proteomes" id="UP000295985"/>
    </source>
</evidence>
<dbReference type="Gene3D" id="3.30.360.10">
    <property type="entry name" value="Dihydrodipicolinate Reductase, domain 2"/>
    <property type="match status" value="1"/>
</dbReference>
<proteinExistence type="predicted"/>
<dbReference type="PANTHER" id="PTHR43054">
    <property type="match status" value="1"/>
</dbReference>
<dbReference type="Proteomes" id="UP000303847">
    <property type="component" value="Chromosome"/>
</dbReference>
<protein>
    <submittedName>
        <fullName evidence="1">Uncharacterized protein</fullName>
    </submittedName>
</protein>
<evidence type="ECO:0000313" key="4">
    <source>
        <dbReference type="Proteomes" id="UP000303847"/>
    </source>
</evidence>